<feature type="transmembrane region" description="Helical" evidence="1">
    <location>
        <begin position="403"/>
        <end position="423"/>
    </location>
</feature>
<accession>A0A1I2H7G4</accession>
<feature type="transmembrane region" description="Helical" evidence="1">
    <location>
        <begin position="364"/>
        <end position="383"/>
    </location>
</feature>
<evidence type="ECO:0000313" key="2">
    <source>
        <dbReference type="EMBL" id="SFF25622.1"/>
    </source>
</evidence>
<evidence type="ECO:0000256" key="1">
    <source>
        <dbReference type="SAM" id="Phobius"/>
    </source>
</evidence>
<keyword evidence="1" id="KW-0472">Membrane</keyword>
<organism evidence="2 3">
    <name type="scientific">Nannocystis exedens</name>
    <dbReference type="NCBI Taxonomy" id="54"/>
    <lineage>
        <taxon>Bacteria</taxon>
        <taxon>Pseudomonadati</taxon>
        <taxon>Myxococcota</taxon>
        <taxon>Polyangia</taxon>
        <taxon>Nannocystales</taxon>
        <taxon>Nannocystaceae</taxon>
        <taxon>Nannocystis</taxon>
    </lineage>
</organism>
<keyword evidence="3" id="KW-1185">Reference proteome</keyword>
<protein>
    <submittedName>
        <fullName evidence="2">NADH:ubiquinone oxidoreductase subunit 1 (Chain H)</fullName>
    </submittedName>
</protein>
<feature type="transmembrane region" description="Helical" evidence="1">
    <location>
        <begin position="435"/>
        <end position="457"/>
    </location>
</feature>
<feature type="transmembrane region" description="Helical" evidence="1">
    <location>
        <begin position="463"/>
        <end position="484"/>
    </location>
</feature>
<sequence>MEGDFAASNEAPGASLLSVHAVPPATMPLHLHACVAVASSAPAVASLLPVPSLAPATSPAPSRRCCSRQLVSTPARDLALRESSSVAHVDASTTVTSRPVVSRLVLRGDDATSSSPRTRRSAANVATLPCLALFTLALGCGAPPTGVRAEPGSLVFTPAAERLELRLMNHGEAPVPLTRIRFDTRTPDWAAFSIENREYPREIAAGGAVSLRLRVDRDHFDRAGASRSGSARLLFAAGEAPQIVELRYEVPDLASDLRRAAIRTAMMLALVALAWASTRRTRLTWTTWLPVLAVLALFPFGPGLCLGGVGRSLSLADVEQCAAGRGGVPLALVAVGEGWLLYLLALVLAGLGRLLDRAALARRLASRDLALAAAFAGPLLAFGTLDPRRLVGEQAAGLVGGAAIPPAWGIFVQPIAAAVALAVAAAPPTGRLERLAFAAAFVACFLGGGGLPAATLAGTGHGLVLFIGAVVAAAKIAAVVWFVQRLHASPTGSRARAALFFLERAAMPLAIANLLVTSAYALLR</sequence>
<keyword evidence="1" id="KW-0812">Transmembrane</keyword>
<keyword evidence="1" id="KW-1133">Transmembrane helix</keyword>
<dbReference type="Proteomes" id="UP000199400">
    <property type="component" value="Unassembled WGS sequence"/>
</dbReference>
<dbReference type="EMBL" id="FOMX01000039">
    <property type="protein sequence ID" value="SFF25622.1"/>
    <property type="molecule type" value="Genomic_DNA"/>
</dbReference>
<feature type="transmembrane region" description="Helical" evidence="1">
    <location>
        <begin position="288"/>
        <end position="310"/>
    </location>
</feature>
<evidence type="ECO:0000313" key="3">
    <source>
        <dbReference type="Proteomes" id="UP000199400"/>
    </source>
</evidence>
<gene>
    <name evidence="2" type="ORF">SAMN02745121_07764</name>
</gene>
<feature type="transmembrane region" description="Helical" evidence="1">
    <location>
        <begin position="330"/>
        <end position="352"/>
    </location>
</feature>
<reference evidence="3" key="1">
    <citation type="submission" date="2016-10" db="EMBL/GenBank/DDBJ databases">
        <authorList>
            <person name="Varghese N."/>
            <person name="Submissions S."/>
        </authorList>
    </citation>
    <scope>NUCLEOTIDE SEQUENCE [LARGE SCALE GENOMIC DNA]</scope>
    <source>
        <strain evidence="3">ATCC 25963</strain>
    </source>
</reference>
<keyword evidence="2" id="KW-0830">Ubiquinone</keyword>
<proteinExistence type="predicted"/>
<dbReference type="AlphaFoldDB" id="A0A1I2H7G4"/>
<name>A0A1I2H7G4_9BACT</name>
<feature type="transmembrane region" description="Helical" evidence="1">
    <location>
        <begin position="260"/>
        <end position="276"/>
    </location>
</feature>
<dbReference type="STRING" id="54.SAMN02745121_07764"/>
<feature type="transmembrane region" description="Helical" evidence="1">
    <location>
        <begin position="505"/>
        <end position="523"/>
    </location>
</feature>